<protein>
    <submittedName>
        <fullName evidence="1">Uncharacterized protein</fullName>
    </submittedName>
</protein>
<proteinExistence type="predicted"/>
<gene>
    <name evidence="1" type="ORF">F3F73_06610</name>
</gene>
<organism evidence="1 2">
    <name type="scientific">Bacteroides salyersiae</name>
    <dbReference type="NCBI Taxonomy" id="291644"/>
    <lineage>
        <taxon>Bacteria</taxon>
        <taxon>Pseudomonadati</taxon>
        <taxon>Bacteroidota</taxon>
        <taxon>Bacteroidia</taxon>
        <taxon>Bacteroidales</taxon>
        <taxon>Bacteroidaceae</taxon>
        <taxon>Bacteroides</taxon>
    </lineage>
</organism>
<comment type="caution">
    <text evidence="1">The sequence shown here is derived from an EMBL/GenBank/DDBJ whole genome shotgun (WGS) entry which is preliminary data.</text>
</comment>
<dbReference type="EMBL" id="VWMK01000005">
    <property type="protein sequence ID" value="KAA3767403.1"/>
    <property type="molecule type" value="Genomic_DNA"/>
</dbReference>
<reference evidence="1 2" key="1">
    <citation type="journal article" date="2019" name="Nat. Med.">
        <title>A library of human gut bacterial isolates paired with longitudinal multiomics data enables mechanistic microbiome research.</title>
        <authorList>
            <person name="Poyet M."/>
            <person name="Groussin M."/>
            <person name="Gibbons S.M."/>
            <person name="Avila-Pacheco J."/>
            <person name="Jiang X."/>
            <person name="Kearney S.M."/>
            <person name="Perrotta A.R."/>
            <person name="Berdy B."/>
            <person name="Zhao S."/>
            <person name="Lieberman T.D."/>
            <person name="Swanson P.K."/>
            <person name="Smith M."/>
            <person name="Roesemann S."/>
            <person name="Alexander J.E."/>
            <person name="Rich S.A."/>
            <person name="Livny J."/>
            <person name="Vlamakis H."/>
            <person name="Clish C."/>
            <person name="Bullock K."/>
            <person name="Deik A."/>
            <person name="Scott J."/>
            <person name="Pierce K.A."/>
            <person name="Xavier R.J."/>
            <person name="Alm E.J."/>
        </authorList>
    </citation>
    <scope>NUCLEOTIDE SEQUENCE [LARGE SCALE GENOMIC DNA]</scope>
    <source>
        <strain evidence="1 2">BIOML-A10</strain>
    </source>
</reference>
<accession>A0A7J4XKZ2</accession>
<sequence length="232" mass="25462">MEHEEERGVPVSDYEFEVADNYYDYFVVSYFDKASKKTVAEITVLRTYDGSAGKPGENGVLGCVIRRLEWKSGIQYRNDEGLKTVNTRYIDAVLVRAKNALGWRGYKCLQTHVSTNDNAPGNTGYWEEFPTNTVGILVSLIIARDAKLDFLSSNEIRILDANDKVTAGVSGSVSGDASIRFYAGSAEPQNAPFRVNEKGELYSSKIHAEGEVVATSGRIGGMEIIGNTLQGL</sequence>
<evidence type="ECO:0000313" key="2">
    <source>
        <dbReference type="Proteomes" id="UP000422221"/>
    </source>
</evidence>
<evidence type="ECO:0000313" key="1">
    <source>
        <dbReference type="EMBL" id="KAA3767403.1"/>
    </source>
</evidence>
<dbReference type="AlphaFoldDB" id="A0A7J4XKZ2"/>
<name>A0A7J4XKZ2_9BACE</name>
<dbReference type="Proteomes" id="UP000422221">
    <property type="component" value="Unassembled WGS sequence"/>
</dbReference>